<evidence type="ECO:0000256" key="9">
    <source>
        <dbReference type="ARBA" id="ARBA00023328"/>
    </source>
</evidence>
<keyword evidence="7" id="KW-0539">Nucleus</keyword>
<feature type="domain" description="Borealin C-terminal" evidence="10">
    <location>
        <begin position="153"/>
        <end position="261"/>
    </location>
</feature>
<gene>
    <name evidence="11" type="ORF">PSNMU_V1.4_AUG-EV-PASAV3_0005230</name>
</gene>
<evidence type="ECO:0000313" key="12">
    <source>
        <dbReference type="Proteomes" id="UP000291116"/>
    </source>
</evidence>
<dbReference type="InterPro" id="IPR046466">
    <property type="entry name" value="Borealin_C"/>
</dbReference>
<evidence type="ECO:0000256" key="1">
    <source>
        <dbReference type="ARBA" id="ARBA00004123"/>
    </source>
</evidence>
<evidence type="ECO:0000256" key="7">
    <source>
        <dbReference type="ARBA" id="ARBA00023242"/>
    </source>
</evidence>
<evidence type="ECO:0000256" key="8">
    <source>
        <dbReference type="ARBA" id="ARBA00023306"/>
    </source>
</evidence>
<evidence type="ECO:0000256" key="6">
    <source>
        <dbReference type="ARBA" id="ARBA00022776"/>
    </source>
</evidence>
<evidence type="ECO:0000256" key="3">
    <source>
        <dbReference type="ARBA" id="ARBA00009914"/>
    </source>
</evidence>
<evidence type="ECO:0000259" key="10">
    <source>
        <dbReference type="Pfam" id="PF10512"/>
    </source>
</evidence>
<protein>
    <recommendedName>
        <fullName evidence="10">Borealin C-terminal domain-containing protein</fullName>
    </recommendedName>
</protein>
<dbReference type="GO" id="GO:0051301">
    <property type="term" value="P:cell division"/>
    <property type="evidence" value="ECO:0007669"/>
    <property type="project" value="UniProtKB-KW"/>
</dbReference>
<keyword evidence="12" id="KW-1185">Reference proteome</keyword>
<evidence type="ECO:0000256" key="2">
    <source>
        <dbReference type="ARBA" id="ARBA00004584"/>
    </source>
</evidence>
<dbReference type="Pfam" id="PF10512">
    <property type="entry name" value="Borealin"/>
    <property type="match status" value="1"/>
</dbReference>
<dbReference type="Proteomes" id="UP000291116">
    <property type="component" value="Unassembled WGS sequence"/>
</dbReference>
<dbReference type="GO" id="GO:0000775">
    <property type="term" value="C:chromosome, centromeric region"/>
    <property type="evidence" value="ECO:0007669"/>
    <property type="project" value="UniProtKB-SubCell"/>
</dbReference>
<keyword evidence="6" id="KW-0498">Mitosis</keyword>
<dbReference type="EMBL" id="CAACVS010000010">
    <property type="protein sequence ID" value="VEU33833.1"/>
    <property type="molecule type" value="Genomic_DNA"/>
</dbReference>
<accession>A0A448YVL9</accession>
<keyword evidence="9" id="KW-0137">Centromere</keyword>
<organism evidence="11 12">
    <name type="scientific">Pseudo-nitzschia multistriata</name>
    <dbReference type="NCBI Taxonomy" id="183589"/>
    <lineage>
        <taxon>Eukaryota</taxon>
        <taxon>Sar</taxon>
        <taxon>Stramenopiles</taxon>
        <taxon>Ochrophyta</taxon>
        <taxon>Bacillariophyta</taxon>
        <taxon>Bacillariophyceae</taxon>
        <taxon>Bacillariophycidae</taxon>
        <taxon>Bacillariales</taxon>
        <taxon>Bacillariaceae</taxon>
        <taxon>Pseudo-nitzschia</taxon>
    </lineage>
</organism>
<proteinExistence type="inferred from homology"/>
<dbReference type="PANTHER" id="PTHR16040">
    <property type="entry name" value="AUSTRALIN, ISOFORM A-RELATED"/>
    <property type="match status" value="1"/>
</dbReference>
<evidence type="ECO:0000313" key="11">
    <source>
        <dbReference type="EMBL" id="VEU33833.1"/>
    </source>
</evidence>
<comment type="similarity">
    <text evidence="3">Belongs to the borealin family.</text>
</comment>
<name>A0A448YVL9_9STRA</name>
<sequence>MSRSPLAAPIAPRPARANWRTATKRQILGNFQQGSPSMSSLSSAKIDGSNTDHIQMLIGGLQEKHDQMIAFLKSDLDDCKLEQEEVLSTGLIKLPKAVRNMSVRDFNRQHGCDLLALLKSKDGVILSKNSVNGINNIPKHPNNTTACMIDANKKRCYETPAPRMRRPGAPMGTILRTARRGEELYSQNGSPVAATEPGTVIATVCKKRRGNESANVEINIGEGQYISLNDPSGISELDAQMKQTAASQLKVLQDQMASLMAQLQH</sequence>
<keyword evidence="8" id="KW-0131">Cell cycle</keyword>
<dbReference type="OrthoDB" id="2392550at2759"/>
<reference evidence="11 12" key="1">
    <citation type="submission" date="2019-01" db="EMBL/GenBank/DDBJ databases">
        <authorList>
            <person name="Ferrante I. M."/>
        </authorList>
    </citation>
    <scope>NUCLEOTIDE SEQUENCE [LARGE SCALE GENOMIC DNA]</scope>
    <source>
        <strain evidence="11 12">B856</strain>
    </source>
</reference>
<keyword evidence="4" id="KW-0158">Chromosome</keyword>
<evidence type="ECO:0000256" key="5">
    <source>
        <dbReference type="ARBA" id="ARBA00022618"/>
    </source>
</evidence>
<dbReference type="GO" id="GO:0005634">
    <property type="term" value="C:nucleus"/>
    <property type="evidence" value="ECO:0007669"/>
    <property type="project" value="UniProtKB-SubCell"/>
</dbReference>
<dbReference type="AlphaFoldDB" id="A0A448YVL9"/>
<evidence type="ECO:0000256" key="4">
    <source>
        <dbReference type="ARBA" id="ARBA00022454"/>
    </source>
</evidence>
<comment type="subcellular location">
    <subcellularLocation>
        <location evidence="2">Chromosome</location>
        <location evidence="2">Centromere</location>
    </subcellularLocation>
    <subcellularLocation>
        <location evidence="1">Nucleus</location>
    </subcellularLocation>
</comment>
<dbReference type="InterPro" id="IPR018867">
    <property type="entry name" value="Cell_div_borealin"/>
</dbReference>
<dbReference type="PANTHER" id="PTHR16040:SF7">
    <property type="entry name" value="AUSTRALIN, ISOFORM A-RELATED"/>
    <property type="match status" value="1"/>
</dbReference>
<keyword evidence="5" id="KW-0132">Cell division</keyword>